<evidence type="ECO:0000256" key="2">
    <source>
        <dbReference type="ARBA" id="ARBA00023125"/>
    </source>
</evidence>
<dbReference type="PANTHER" id="PTHR30146:SF153">
    <property type="entry name" value="LACTOSE OPERON REPRESSOR"/>
    <property type="match status" value="1"/>
</dbReference>
<dbReference type="InterPro" id="IPR000843">
    <property type="entry name" value="HTH_LacI"/>
</dbReference>
<evidence type="ECO:0000256" key="3">
    <source>
        <dbReference type="ARBA" id="ARBA00023163"/>
    </source>
</evidence>
<evidence type="ECO:0000313" key="5">
    <source>
        <dbReference type="EMBL" id="MXO90875.1"/>
    </source>
</evidence>
<dbReference type="CDD" id="cd01392">
    <property type="entry name" value="HTH_LacI"/>
    <property type="match status" value="1"/>
</dbReference>
<dbReference type="SMART" id="SM00354">
    <property type="entry name" value="HTH_LACI"/>
    <property type="match status" value="1"/>
</dbReference>
<dbReference type="PANTHER" id="PTHR30146">
    <property type="entry name" value="LACI-RELATED TRANSCRIPTIONAL REPRESSOR"/>
    <property type="match status" value="1"/>
</dbReference>
<organism evidence="5 6">
    <name type="scientific">Pontixanthobacter aquaemixtae</name>
    <dbReference type="NCBI Taxonomy" id="1958940"/>
    <lineage>
        <taxon>Bacteria</taxon>
        <taxon>Pseudomonadati</taxon>
        <taxon>Pseudomonadota</taxon>
        <taxon>Alphaproteobacteria</taxon>
        <taxon>Sphingomonadales</taxon>
        <taxon>Erythrobacteraceae</taxon>
        <taxon>Pontixanthobacter</taxon>
    </lineage>
</organism>
<evidence type="ECO:0000259" key="4">
    <source>
        <dbReference type="PROSITE" id="PS50932"/>
    </source>
</evidence>
<dbReference type="AlphaFoldDB" id="A0A844ZSP4"/>
<gene>
    <name evidence="5" type="ORF">GRI41_08585</name>
</gene>
<accession>A0A844ZSP4</accession>
<dbReference type="Proteomes" id="UP000442714">
    <property type="component" value="Unassembled WGS sequence"/>
</dbReference>
<proteinExistence type="predicted"/>
<reference evidence="5 6" key="1">
    <citation type="submission" date="2019-12" db="EMBL/GenBank/DDBJ databases">
        <title>Genomic-based taxomic classification of the family Erythrobacteraceae.</title>
        <authorList>
            <person name="Xu L."/>
        </authorList>
    </citation>
    <scope>NUCLEOTIDE SEQUENCE [LARGE SCALE GENOMIC DNA]</scope>
    <source>
        <strain evidence="5 6">KCTC 52763</strain>
    </source>
</reference>
<dbReference type="InterPro" id="IPR046335">
    <property type="entry name" value="LacI/GalR-like_sensor"/>
</dbReference>
<dbReference type="GO" id="GO:0000976">
    <property type="term" value="F:transcription cis-regulatory region binding"/>
    <property type="evidence" value="ECO:0007669"/>
    <property type="project" value="TreeGrafter"/>
</dbReference>
<dbReference type="RefSeq" id="WP_160604458.1">
    <property type="nucleotide sequence ID" value="NZ_WTYX01000001.1"/>
</dbReference>
<sequence>MARIRQAVTIKHVAADAGVSLQTVSRVINKEPNVRPQMQERVQASIDKLGYVPSLAAQRMSGSRSYLILALNDRERTIAEWRARQGSDWVDQMLLGGMLKCAEFGYRMMFELVDTHNDHVERELTAAITALQPDGVILTPPHSDNMLIVNLLEKHNIPFARIGSAGSNAGIALTMGDEKAGEDSTRHLIELGHKRIGFISGPGEYVLSGWRQSGWERAMQDAGLPTDGLLAAGDFSFESGLAATEKLLGLQDRPTAIVASNDHMAMACLQVAKGLGLTVPDDLSIISFDNTPIAALADPPLSAVDQPVAETTSQAVELIISAKNGNAVPEGLINVPAGFVDRASTAPPPSA</sequence>
<dbReference type="Gene3D" id="1.10.260.40">
    <property type="entry name" value="lambda repressor-like DNA-binding domains"/>
    <property type="match status" value="1"/>
</dbReference>
<feature type="domain" description="HTH lacI-type" evidence="4">
    <location>
        <begin position="8"/>
        <end position="62"/>
    </location>
</feature>
<evidence type="ECO:0000256" key="1">
    <source>
        <dbReference type="ARBA" id="ARBA00023015"/>
    </source>
</evidence>
<dbReference type="SUPFAM" id="SSF47413">
    <property type="entry name" value="lambda repressor-like DNA-binding domains"/>
    <property type="match status" value="1"/>
</dbReference>
<comment type="caution">
    <text evidence="5">The sequence shown here is derived from an EMBL/GenBank/DDBJ whole genome shotgun (WGS) entry which is preliminary data.</text>
</comment>
<dbReference type="CDD" id="cd01545">
    <property type="entry name" value="PBP1_SalR"/>
    <property type="match status" value="1"/>
</dbReference>
<dbReference type="SUPFAM" id="SSF53822">
    <property type="entry name" value="Periplasmic binding protein-like I"/>
    <property type="match status" value="1"/>
</dbReference>
<keyword evidence="2 5" id="KW-0238">DNA-binding</keyword>
<dbReference type="GO" id="GO:0003700">
    <property type="term" value="F:DNA-binding transcription factor activity"/>
    <property type="evidence" value="ECO:0007669"/>
    <property type="project" value="TreeGrafter"/>
</dbReference>
<dbReference type="Pfam" id="PF13377">
    <property type="entry name" value="Peripla_BP_3"/>
    <property type="match status" value="1"/>
</dbReference>
<keyword evidence="3" id="KW-0804">Transcription</keyword>
<keyword evidence="6" id="KW-1185">Reference proteome</keyword>
<dbReference type="PROSITE" id="PS50932">
    <property type="entry name" value="HTH_LACI_2"/>
    <property type="match status" value="1"/>
</dbReference>
<name>A0A844ZSP4_9SPHN</name>
<dbReference type="Gene3D" id="3.40.50.2300">
    <property type="match status" value="2"/>
</dbReference>
<dbReference type="Pfam" id="PF00356">
    <property type="entry name" value="LacI"/>
    <property type="match status" value="1"/>
</dbReference>
<keyword evidence="1" id="KW-0805">Transcription regulation</keyword>
<dbReference type="OrthoDB" id="7939625at2"/>
<evidence type="ECO:0000313" key="6">
    <source>
        <dbReference type="Proteomes" id="UP000442714"/>
    </source>
</evidence>
<dbReference type="InterPro" id="IPR010982">
    <property type="entry name" value="Lambda_DNA-bd_dom_sf"/>
</dbReference>
<dbReference type="EMBL" id="WTYX01000001">
    <property type="protein sequence ID" value="MXO90875.1"/>
    <property type="molecule type" value="Genomic_DNA"/>
</dbReference>
<dbReference type="InterPro" id="IPR028082">
    <property type="entry name" value="Peripla_BP_I"/>
</dbReference>
<protein>
    <submittedName>
        <fullName evidence="5">LacI family DNA-binding transcriptional regulator</fullName>
    </submittedName>
</protein>